<evidence type="ECO:0000313" key="2">
    <source>
        <dbReference type="Proteomes" id="UP000789920"/>
    </source>
</evidence>
<accession>A0ACA9PW48</accession>
<proteinExistence type="predicted"/>
<protein>
    <submittedName>
        <fullName evidence="1">17180_t:CDS:1</fullName>
    </submittedName>
</protein>
<feature type="non-terminal residue" evidence="1">
    <location>
        <position position="1"/>
    </location>
</feature>
<name>A0ACA9PW48_9GLOM</name>
<organism evidence="1 2">
    <name type="scientific">Racocetra persica</name>
    <dbReference type="NCBI Taxonomy" id="160502"/>
    <lineage>
        <taxon>Eukaryota</taxon>
        <taxon>Fungi</taxon>
        <taxon>Fungi incertae sedis</taxon>
        <taxon>Mucoromycota</taxon>
        <taxon>Glomeromycotina</taxon>
        <taxon>Glomeromycetes</taxon>
        <taxon>Diversisporales</taxon>
        <taxon>Gigasporaceae</taxon>
        <taxon>Racocetra</taxon>
    </lineage>
</organism>
<keyword evidence="2" id="KW-1185">Reference proteome</keyword>
<dbReference type="Proteomes" id="UP000789920">
    <property type="component" value="Unassembled WGS sequence"/>
</dbReference>
<reference evidence="1" key="1">
    <citation type="submission" date="2021-06" db="EMBL/GenBank/DDBJ databases">
        <authorList>
            <person name="Kallberg Y."/>
            <person name="Tangrot J."/>
            <person name="Rosling A."/>
        </authorList>
    </citation>
    <scope>NUCLEOTIDE SEQUENCE</scope>
    <source>
        <strain evidence="1">MA461A</strain>
    </source>
</reference>
<sequence length="53" mass="6375">IIDDCDHKSDRRIQNRIRNMHNFASKLEQLASQRIRPNVESRPEKKNQSKPYL</sequence>
<evidence type="ECO:0000313" key="1">
    <source>
        <dbReference type="EMBL" id="CAG8727664.1"/>
    </source>
</evidence>
<gene>
    <name evidence="1" type="ORF">RPERSI_LOCUS11847</name>
</gene>
<comment type="caution">
    <text evidence="1">The sequence shown here is derived from an EMBL/GenBank/DDBJ whole genome shotgun (WGS) entry which is preliminary data.</text>
</comment>
<dbReference type="EMBL" id="CAJVQC010024758">
    <property type="protein sequence ID" value="CAG8727664.1"/>
    <property type="molecule type" value="Genomic_DNA"/>
</dbReference>